<sequence length="333" mass="37387">MPIQHSPLARQTRSQARAQAVLTPTPRAPLDGTPTVPQLRSHLDRGPKVEGAAPSRKGGRGPRRLSSFSGVVECFPGISTTNSKGPAQFNQPVSHQSEPSLLAIMKQMTQIMANLQAASSSEASRPPAFKTPSMKAPECFDRTHPFKVRSFILLSSYFIMIRKISLKKERKSFIPLHSLLAGMQKWIEPYLSNLSNKDTNYLLNTWTLCESQLFTLFGDPNEVRKAKSELYSLIMQEGGHFFLYIFYFIVLASRTGDWGEGALIHHFRKGLPSRILDKLASHSSIIDSLQDLMNITPELDTRYHERQRENSNHQEKTPEASKSNSSHPQNCSI</sequence>
<keyword evidence="3" id="KW-1185">Reference proteome</keyword>
<gene>
    <name evidence="2" type="ORF">O181_016081</name>
</gene>
<reference evidence="2" key="1">
    <citation type="submission" date="2021-03" db="EMBL/GenBank/DDBJ databases">
        <title>Draft genome sequence of rust myrtle Austropuccinia psidii MF-1, a brazilian biotype.</title>
        <authorList>
            <person name="Quecine M.C."/>
            <person name="Pachon D.M.R."/>
            <person name="Bonatelli M.L."/>
            <person name="Correr F.H."/>
            <person name="Franceschini L.M."/>
            <person name="Leite T.F."/>
            <person name="Margarido G.R.A."/>
            <person name="Almeida C.A."/>
            <person name="Ferrarezi J.A."/>
            <person name="Labate C.A."/>
        </authorList>
    </citation>
    <scope>NUCLEOTIDE SEQUENCE</scope>
    <source>
        <strain evidence="2">MF-1</strain>
    </source>
</reference>
<organism evidence="2 3">
    <name type="scientific">Austropuccinia psidii MF-1</name>
    <dbReference type="NCBI Taxonomy" id="1389203"/>
    <lineage>
        <taxon>Eukaryota</taxon>
        <taxon>Fungi</taxon>
        <taxon>Dikarya</taxon>
        <taxon>Basidiomycota</taxon>
        <taxon>Pucciniomycotina</taxon>
        <taxon>Pucciniomycetes</taxon>
        <taxon>Pucciniales</taxon>
        <taxon>Sphaerophragmiaceae</taxon>
        <taxon>Austropuccinia</taxon>
    </lineage>
</organism>
<dbReference type="Proteomes" id="UP000765509">
    <property type="component" value="Unassembled WGS sequence"/>
</dbReference>
<evidence type="ECO:0000313" key="2">
    <source>
        <dbReference type="EMBL" id="MBW0476366.1"/>
    </source>
</evidence>
<feature type="region of interest" description="Disordered" evidence="1">
    <location>
        <begin position="305"/>
        <end position="333"/>
    </location>
</feature>
<protein>
    <submittedName>
        <fullName evidence="2">Uncharacterized protein</fullName>
    </submittedName>
</protein>
<evidence type="ECO:0000313" key="3">
    <source>
        <dbReference type="Proteomes" id="UP000765509"/>
    </source>
</evidence>
<name>A0A9Q3GQP8_9BASI</name>
<proteinExistence type="predicted"/>
<evidence type="ECO:0000256" key="1">
    <source>
        <dbReference type="SAM" id="MobiDB-lite"/>
    </source>
</evidence>
<feature type="compositionally biased region" description="Basic and acidic residues" evidence="1">
    <location>
        <begin position="305"/>
        <end position="319"/>
    </location>
</feature>
<comment type="caution">
    <text evidence="2">The sequence shown here is derived from an EMBL/GenBank/DDBJ whole genome shotgun (WGS) entry which is preliminary data.</text>
</comment>
<accession>A0A9Q3GQP8</accession>
<feature type="region of interest" description="Disordered" evidence="1">
    <location>
        <begin position="1"/>
        <end position="66"/>
    </location>
</feature>
<dbReference type="EMBL" id="AVOT02004444">
    <property type="protein sequence ID" value="MBW0476366.1"/>
    <property type="molecule type" value="Genomic_DNA"/>
</dbReference>
<feature type="compositionally biased region" description="Polar residues" evidence="1">
    <location>
        <begin position="320"/>
        <end position="333"/>
    </location>
</feature>
<dbReference type="AlphaFoldDB" id="A0A9Q3GQP8"/>
<feature type="compositionally biased region" description="Low complexity" evidence="1">
    <location>
        <begin position="9"/>
        <end position="20"/>
    </location>
</feature>
<dbReference type="OrthoDB" id="2447685at2759"/>